<keyword evidence="5 6" id="KW-0560">Oxidoreductase</keyword>
<dbReference type="GO" id="GO:0050661">
    <property type="term" value="F:NADP binding"/>
    <property type="evidence" value="ECO:0007669"/>
    <property type="project" value="InterPro"/>
</dbReference>
<protein>
    <recommendedName>
        <fullName evidence="6">Flavin-containing monooxygenase</fullName>
        <ecNumber evidence="6">1.-.-.-</ecNumber>
    </recommendedName>
</protein>
<organism evidence="7 8">
    <name type="scientific">Araneus ventricosus</name>
    <name type="common">Orbweaver spider</name>
    <name type="synonym">Epeira ventricosa</name>
    <dbReference type="NCBI Taxonomy" id="182803"/>
    <lineage>
        <taxon>Eukaryota</taxon>
        <taxon>Metazoa</taxon>
        <taxon>Ecdysozoa</taxon>
        <taxon>Arthropoda</taxon>
        <taxon>Chelicerata</taxon>
        <taxon>Arachnida</taxon>
        <taxon>Araneae</taxon>
        <taxon>Araneomorphae</taxon>
        <taxon>Entelegynae</taxon>
        <taxon>Araneoidea</taxon>
        <taxon>Araneidae</taxon>
        <taxon>Araneus</taxon>
    </lineage>
</organism>
<keyword evidence="3 6" id="KW-0274">FAD</keyword>
<dbReference type="Gene3D" id="3.50.50.60">
    <property type="entry name" value="FAD/NAD(P)-binding domain"/>
    <property type="match status" value="1"/>
</dbReference>
<dbReference type="InterPro" id="IPR000960">
    <property type="entry name" value="Flavin_mOase"/>
</dbReference>
<dbReference type="EC" id="1.-.-.-" evidence="6"/>
<evidence type="ECO:0000313" key="7">
    <source>
        <dbReference type="EMBL" id="GBN08720.1"/>
    </source>
</evidence>
<dbReference type="EMBL" id="BGPR01005287">
    <property type="protein sequence ID" value="GBN08720.1"/>
    <property type="molecule type" value="Genomic_DNA"/>
</dbReference>
<evidence type="ECO:0000256" key="4">
    <source>
        <dbReference type="ARBA" id="ARBA00022857"/>
    </source>
</evidence>
<evidence type="ECO:0000256" key="3">
    <source>
        <dbReference type="ARBA" id="ARBA00022827"/>
    </source>
</evidence>
<keyword evidence="2 6" id="KW-0285">Flavoprotein</keyword>
<keyword evidence="4" id="KW-0521">NADP</keyword>
<dbReference type="GO" id="GO:0004499">
    <property type="term" value="F:N,N-dimethylaniline monooxygenase activity"/>
    <property type="evidence" value="ECO:0007669"/>
    <property type="project" value="InterPro"/>
</dbReference>
<dbReference type="Pfam" id="PF00743">
    <property type="entry name" value="FMO-like"/>
    <property type="match status" value="1"/>
</dbReference>
<dbReference type="Proteomes" id="UP000499080">
    <property type="component" value="Unassembled WGS sequence"/>
</dbReference>
<name>A0A4Y2L380_ARAVE</name>
<dbReference type="PRINTS" id="PR00370">
    <property type="entry name" value="FMOXYGENASE"/>
</dbReference>
<comment type="caution">
    <text evidence="7">The sequence shown here is derived from an EMBL/GenBank/DDBJ whole genome shotgun (WGS) entry which is preliminary data.</text>
</comment>
<proteinExistence type="inferred from homology"/>
<dbReference type="InterPro" id="IPR050346">
    <property type="entry name" value="FMO-like"/>
</dbReference>
<dbReference type="InterPro" id="IPR020946">
    <property type="entry name" value="Flavin_mOase-like"/>
</dbReference>
<comment type="similarity">
    <text evidence="1 6">Belongs to the FMO family.</text>
</comment>
<accession>A0A4Y2L380</accession>
<keyword evidence="8" id="KW-1185">Reference proteome</keyword>
<dbReference type="InterPro" id="IPR036188">
    <property type="entry name" value="FAD/NAD-bd_sf"/>
</dbReference>
<gene>
    <name evidence="7" type="primary">Fmo2_12</name>
    <name evidence="7" type="ORF">AVEN_89229_1</name>
</gene>
<dbReference type="GO" id="GO:0050660">
    <property type="term" value="F:flavin adenine dinucleotide binding"/>
    <property type="evidence" value="ECO:0007669"/>
    <property type="project" value="InterPro"/>
</dbReference>
<evidence type="ECO:0000256" key="6">
    <source>
        <dbReference type="RuleBase" id="RU361177"/>
    </source>
</evidence>
<sequence length="147" mass="16904">MCTVKTNHWVFSRDTIFNDNFGSKLLSDFVVQNPNIQRFTENGVIFEGDKEVTEFDVVKMATGYTWKFPFLEEDILETEEGRINLQKCMFPPHLPHATLAIMGFILTFGPGFPSGELQARWVTQILAGKCKLPSKEAMFKDIKKRHK</sequence>
<keyword evidence="6 7" id="KW-0503">Monooxygenase</keyword>
<dbReference type="AlphaFoldDB" id="A0A4Y2L380"/>
<comment type="cofactor">
    <cofactor evidence="6">
        <name>FAD</name>
        <dbReference type="ChEBI" id="CHEBI:57692"/>
    </cofactor>
</comment>
<evidence type="ECO:0000256" key="1">
    <source>
        <dbReference type="ARBA" id="ARBA00009183"/>
    </source>
</evidence>
<evidence type="ECO:0000256" key="5">
    <source>
        <dbReference type="ARBA" id="ARBA00023002"/>
    </source>
</evidence>
<dbReference type="PANTHER" id="PTHR23023">
    <property type="entry name" value="DIMETHYLANILINE MONOOXYGENASE"/>
    <property type="match status" value="1"/>
</dbReference>
<evidence type="ECO:0000256" key="2">
    <source>
        <dbReference type="ARBA" id="ARBA00022630"/>
    </source>
</evidence>
<evidence type="ECO:0000313" key="8">
    <source>
        <dbReference type="Proteomes" id="UP000499080"/>
    </source>
</evidence>
<reference evidence="7 8" key="1">
    <citation type="journal article" date="2019" name="Sci. Rep.">
        <title>Orb-weaving spider Araneus ventricosus genome elucidates the spidroin gene catalogue.</title>
        <authorList>
            <person name="Kono N."/>
            <person name="Nakamura H."/>
            <person name="Ohtoshi R."/>
            <person name="Moran D.A.P."/>
            <person name="Shinohara A."/>
            <person name="Yoshida Y."/>
            <person name="Fujiwara M."/>
            <person name="Mori M."/>
            <person name="Tomita M."/>
            <person name="Arakawa K."/>
        </authorList>
    </citation>
    <scope>NUCLEOTIDE SEQUENCE [LARGE SCALE GENOMIC DNA]</scope>
</reference>
<dbReference type="OrthoDB" id="66881at2759"/>